<gene>
    <name evidence="11" type="ORF">EDD55_10456</name>
</gene>
<name>A0A4R3JCR3_9PROT</name>
<dbReference type="PANTHER" id="PTHR43811">
    <property type="entry name" value="FKBP-TYPE PEPTIDYL-PROLYL CIS-TRANS ISOMERASE FKPA"/>
    <property type="match status" value="1"/>
</dbReference>
<keyword evidence="4 5" id="KW-0413">Isomerase</keyword>
<evidence type="ECO:0000313" key="12">
    <source>
        <dbReference type="Proteomes" id="UP000295304"/>
    </source>
</evidence>
<protein>
    <recommendedName>
        <fullName evidence="6">Peptidyl-prolyl cis-trans isomerase</fullName>
        <ecNumber evidence="6">5.2.1.8</ecNumber>
    </recommendedName>
</protein>
<dbReference type="Gene3D" id="3.10.50.40">
    <property type="match status" value="1"/>
</dbReference>
<dbReference type="InterPro" id="IPR001179">
    <property type="entry name" value="PPIase_FKBP_dom"/>
</dbReference>
<dbReference type="EMBL" id="SLZW01000004">
    <property type="protein sequence ID" value="TCS62966.1"/>
    <property type="molecule type" value="Genomic_DNA"/>
</dbReference>
<feature type="chain" id="PRO_5020491564" description="Peptidyl-prolyl cis-trans isomerase" evidence="8">
    <location>
        <begin position="30"/>
        <end position="273"/>
    </location>
</feature>
<comment type="catalytic activity">
    <reaction evidence="1 5 6">
        <text>[protein]-peptidylproline (omega=180) = [protein]-peptidylproline (omega=0)</text>
        <dbReference type="Rhea" id="RHEA:16237"/>
        <dbReference type="Rhea" id="RHEA-COMP:10747"/>
        <dbReference type="Rhea" id="RHEA-COMP:10748"/>
        <dbReference type="ChEBI" id="CHEBI:83833"/>
        <dbReference type="ChEBI" id="CHEBI:83834"/>
        <dbReference type="EC" id="5.2.1.8"/>
    </reaction>
</comment>
<dbReference type="Pfam" id="PF00581">
    <property type="entry name" value="Rhodanese"/>
    <property type="match status" value="1"/>
</dbReference>
<keyword evidence="12" id="KW-1185">Reference proteome</keyword>
<comment type="similarity">
    <text evidence="2 6">Belongs to the FKBP-type PPIase family.</text>
</comment>
<evidence type="ECO:0000256" key="6">
    <source>
        <dbReference type="RuleBase" id="RU003915"/>
    </source>
</evidence>
<evidence type="ECO:0000256" key="5">
    <source>
        <dbReference type="PROSITE-ProRule" id="PRU00277"/>
    </source>
</evidence>
<proteinExistence type="inferred from homology"/>
<dbReference type="Pfam" id="PF00254">
    <property type="entry name" value="FKBP_C"/>
    <property type="match status" value="1"/>
</dbReference>
<dbReference type="GO" id="GO:0003755">
    <property type="term" value="F:peptidyl-prolyl cis-trans isomerase activity"/>
    <property type="evidence" value="ECO:0007669"/>
    <property type="project" value="UniProtKB-UniRule"/>
</dbReference>
<evidence type="ECO:0000256" key="2">
    <source>
        <dbReference type="ARBA" id="ARBA00006577"/>
    </source>
</evidence>
<keyword evidence="8" id="KW-0732">Signal</keyword>
<feature type="domain" description="PPIase FKBP-type" evidence="9">
    <location>
        <begin position="51"/>
        <end position="139"/>
    </location>
</feature>
<dbReference type="Gene3D" id="3.40.250.10">
    <property type="entry name" value="Rhodanese-like domain"/>
    <property type="match status" value="1"/>
</dbReference>
<dbReference type="SMART" id="SM00450">
    <property type="entry name" value="RHOD"/>
    <property type="match status" value="1"/>
</dbReference>
<evidence type="ECO:0000256" key="3">
    <source>
        <dbReference type="ARBA" id="ARBA00023110"/>
    </source>
</evidence>
<keyword evidence="3 5" id="KW-0697">Rotamase</keyword>
<evidence type="ECO:0000313" key="11">
    <source>
        <dbReference type="EMBL" id="TCS62966.1"/>
    </source>
</evidence>
<comment type="caution">
    <text evidence="11">The sequence shown here is derived from an EMBL/GenBank/DDBJ whole genome shotgun (WGS) entry which is preliminary data.</text>
</comment>
<dbReference type="PANTHER" id="PTHR43811:SF19">
    <property type="entry name" value="39 KDA FK506-BINDING NUCLEAR PROTEIN"/>
    <property type="match status" value="1"/>
</dbReference>
<dbReference type="RefSeq" id="WP_207893133.1">
    <property type="nucleotide sequence ID" value="NZ_CP119676.1"/>
</dbReference>
<dbReference type="AlphaFoldDB" id="A0A4R3JCR3"/>
<feature type="signal peptide" evidence="8">
    <location>
        <begin position="1"/>
        <end position="29"/>
    </location>
</feature>
<organism evidence="11 12">
    <name type="scientific">Varunaivibrio sulfuroxidans</name>
    <dbReference type="NCBI Taxonomy" id="1773489"/>
    <lineage>
        <taxon>Bacteria</taxon>
        <taxon>Pseudomonadati</taxon>
        <taxon>Pseudomonadota</taxon>
        <taxon>Alphaproteobacteria</taxon>
        <taxon>Rhodospirillales</taxon>
        <taxon>Magnetovibrionaceae</taxon>
        <taxon>Varunaivibrio</taxon>
    </lineage>
</organism>
<feature type="domain" description="Rhodanese" evidence="10">
    <location>
        <begin position="155"/>
        <end position="253"/>
    </location>
</feature>
<dbReference type="Proteomes" id="UP000295304">
    <property type="component" value="Unassembled WGS sequence"/>
</dbReference>
<dbReference type="SUPFAM" id="SSF52821">
    <property type="entry name" value="Rhodanese/Cell cycle control phosphatase"/>
    <property type="match status" value="1"/>
</dbReference>
<reference evidence="11 12" key="1">
    <citation type="submission" date="2019-03" db="EMBL/GenBank/DDBJ databases">
        <title>Genomic Encyclopedia of Type Strains, Phase IV (KMG-IV): sequencing the most valuable type-strain genomes for metagenomic binning, comparative biology and taxonomic classification.</title>
        <authorList>
            <person name="Goeker M."/>
        </authorList>
    </citation>
    <scope>NUCLEOTIDE SEQUENCE [LARGE SCALE GENOMIC DNA]</scope>
    <source>
        <strain evidence="11 12">DSM 101688</strain>
    </source>
</reference>
<dbReference type="InterPro" id="IPR046357">
    <property type="entry name" value="PPIase_dom_sf"/>
</dbReference>
<dbReference type="PROSITE" id="PS50059">
    <property type="entry name" value="FKBP_PPIASE"/>
    <property type="match status" value="1"/>
</dbReference>
<accession>A0A4R3JCR3</accession>
<dbReference type="PROSITE" id="PS50206">
    <property type="entry name" value="RHODANESE_3"/>
    <property type="match status" value="1"/>
</dbReference>
<evidence type="ECO:0000256" key="4">
    <source>
        <dbReference type="ARBA" id="ARBA00023235"/>
    </source>
</evidence>
<evidence type="ECO:0000256" key="7">
    <source>
        <dbReference type="SAM" id="MobiDB-lite"/>
    </source>
</evidence>
<dbReference type="EC" id="5.2.1.8" evidence="6"/>
<evidence type="ECO:0000259" key="9">
    <source>
        <dbReference type="PROSITE" id="PS50059"/>
    </source>
</evidence>
<feature type="region of interest" description="Disordered" evidence="7">
    <location>
        <begin position="254"/>
        <end position="273"/>
    </location>
</feature>
<evidence type="ECO:0000256" key="8">
    <source>
        <dbReference type="SAM" id="SignalP"/>
    </source>
</evidence>
<dbReference type="InterPro" id="IPR001763">
    <property type="entry name" value="Rhodanese-like_dom"/>
</dbReference>
<dbReference type="SUPFAM" id="SSF54534">
    <property type="entry name" value="FKBP-like"/>
    <property type="match status" value="1"/>
</dbReference>
<evidence type="ECO:0000256" key="1">
    <source>
        <dbReference type="ARBA" id="ARBA00000971"/>
    </source>
</evidence>
<dbReference type="FunFam" id="3.10.50.40:FF:000006">
    <property type="entry name" value="Peptidyl-prolyl cis-trans isomerase"/>
    <property type="match status" value="1"/>
</dbReference>
<dbReference type="InterPro" id="IPR036873">
    <property type="entry name" value="Rhodanese-like_dom_sf"/>
</dbReference>
<sequence length="273" mass="29041">MKPRFLRLFLTVLTPLMFAVSVSFPNAHAGAPGKMIMKDVVVGTGAEAKPGTQVTVHYTGWLMDGTKFDSSHDRGRPFTFALGGGQVIPGWDQGVAGMKVGGKRELIIPPDLAYGARGVPGAIPPDATLKFEVELLGVKPPAYTNIDADTLKKLIARGVPVVDVRTAPEWKETGVIKGSKLIESFTPKGFNPHFRESFAKVAGAGDEVILICRSGHRSRLLADALSTQLGYTKIYNVEHGIADWIKHGDPVTPPKIAAPAQAAAPSKTAAPSK</sequence>
<evidence type="ECO:0000259" key="10">
    <source>
        <dbReference type="PROSITE" id="PS50206"/>
    </source>
</evidence>